<keyword evidence="4" id="KW-0233">DNA recombination</keyword>
<organism evidence="8 9">
    <name type="scientific">Inquilinus ginsengisoli</name>
    <dbReference type="NCBI Taxonomy" id="363840"/>
    <lineage>
        <taxon>Bacteria</taxon>
        <taxon>Pseudomonadati</taxon>
        <taxon>Pseudomonadota</taxon>
        <taxon>Alphaproteobacteria</taxon>
        <taxon>Rhodospirillales</taxon>
        <taxon>Rhodospirillaceae</taxon>
        <taxon>Inquilinus</taxon>
    </lineage>
</organism>
<evidence type="ECO:0000256" key="4">
    <source>
        <dbReference type="ARBA" id="ARBA00023172"/>
    </source>
</evidence>
<feature type="domain" description="Core-binding (CB)" evidence="7">
    <location>
        <begin position="101"/>
        <end position="180"/>
    </location>
</feature>
<evidence type="ECO:0000259" key="6">
    <source>
        <dbReference type="PROSITE" id="PS51898"/>
    </source>
</evidence>
<dbReference type="Gene3D" id="1.10.150.130">
    <property type="match status" value="1"/>
</dbReference>
<dbReference type="InterPro" id="IPR050808">
    <property type="entry name" value="Phage_Integrase"/>
</dbReference>
<protein>
    <submittedName>
        <fullName evidence="8">Integrase</fullName>
    </submittedName>
</protein>
<dbReference type="PROSITE" id="PS51898">
    <property type="entry name" value="TYR_RECOMBINASE"/>
    <property type="match status" value="1"/>
</dbReference>
<dbReference type="PANTHER" id="PTHR30629">
    <property type="entry name" value="PROPHAGE INTEGRASE"/>
    <property type="match status" value="1"/>
</dbReference>
<reference evidence="8 9" key="1">
    <citation type="submission" date="2023-07" db="EMBL/GenBank/DDBJ databases">
        <title>Sorghum-associated microbial communities from plants grown in Nebraska, USA.</title>
        <authorList>
            <person name="Schachtman D."/>
        </authorList>
    </citation>
    <scope>NUCLEOTIDE SEQUENCE [LARGE SCALE GENOMIC DNA]</scope>
    <source>
        <strain evidence="8 9">584</strain>
    </source>
</reference>
<dbReference type="InterPro" id="IPR053876">
    <property type="entry name" value="Phage_int_M"/>
</dbReference>
<dbReference type="InterPro" id="IPR025166">
    <property type="entry name" value="Integrase_DNA_bind_dom"/>
</dbReference>
<dbReference type="InterPro" id="IPR010998">
    <property type="entry name" value="Integrase_recombinase_N"/>
</dbReference>
<feature type="domain" description="Tyr recombinase" evidence="6">
    <location>
        <begin position="202"/>
        <end position="395"/>
    </location>
</feature>
<dbReference type="InterPro" id="IPR013762">
    <property type="entry name" value="Integrase-like_cat_sf"/>
</dbReference>
<evidence type="ECO:0000256" key="3">
    <source>
        <dbReference type="ARBA" id="ARBA00023125"/>
    </source>
</evidence>
<proteinExistence type="inferred from homology"/>
<dbReference type="RefSeq" id="WP_309792620.1">
    <property type="nucleotide sequence ID" value="NZ_JAVDPW010000002.1"/>
</dbReference>
<dbReference type="Gene3D" id="3.30.160.390">
    <property type="entry name" value="Integrase, DNA-binding domain"/>
    <property type="match status" value="1"/>
</dbReference>
<dbReference type="Gene3D" id="1.10.443.10">
    <property type="entry name" value="Intergrase catalytic core"/>
    <property type="match status" value="1"/>
</dbReference>
<accession>A0ABU1JJ11</accession>
<dbReference type="Proteomes" id="UP001262410">
    <property type="component" value="Unassembled WGS sequence"/>
</dbReference>
<dbReference type="InterPro" id="IPR038488">
    <property type="entry name" value="Integrase_DNA-bd_sf"/>
</dbReference>
<dbReference type="Pfam" id="PF13356">
    <property type="entry name" value="Arm-DNA-bind_3"/>
    <property type="match status" value="1"/>
</dbReference>
<evidence type="ECO:0000313" key="9">
    <source>
        <dbReference type="Proteomes" id="UP001262410"/>
    </source>
</evidence>
<dbReference type="InterPro" id="IPR044068">
    <property type="entry name" value="CB"/>
</dbReference>
<keyword evidence="2" id="KW-0229">DNA integration</keyword>
<dbReference type="PROSITE" id="PS51900">
    <property type="entry name" value="CB"/>
    <property type="match status" value="1"/>
</dbReference>
<evidence type="ECO:0000259" key="7">
    <source>
        <dbReference type="PROSITE" id="PS51900"/>
    </source>
</evidence>
<comment type="similarity">
    <text evidence="1">Belongs to the 'phage' integrase family.</text>
</comment>
<sequence length="424" mass="46978">MSDKYLKAIKPAPTGKRIEIRDTHTNGLSLRVGDGDEGSGTWTVVYRHQGKQRRLTLGRYPAVSLDGARKAASKALDAVTLGSDPAADKIVARTSLPVQQRTMRKAVEDWLKRDQSENRRSTEVERIFNKDVLPKLGDRALADITRPDIVAVIDAISDRGAKIAANRTQAHMRRFFRWCVGVRGILAADPMNLMEFQNAEKERTRALSDSELAEVWRAASVEPGPFGSAVKLLMVTAARRDEIISATKVEVQGDNLVLSAERTKTDTPRNIPLTPLAQQILADLPKHKGPYLFSTTNGHKPFSGVSVAMTRLRTNIMGLRARDAQAAGRDLSTVAEMPHFTLHDLRRSAASGCQPFGVMPVVIEQWLGHESGSRSGIVRIYQTYKYEKEVRALAEQWSRHVESITGTKVIDTESTSKNMEESSE</sequence>
<dbReference type="EMBL" id="JAVDPW010000002">
    <property type="protein sequence ID" value="MDR6288610.1"/>
    <property type="molecule type" value="Genomic_DNA"/>
</dbReference>
<name>A0ABU1JJ11_9PROT</name>
<evidence type="ECO:0000256" key="5">
    <source>
        <dbReference type="PROSITE-ProRule" id="PRU01248"/>
    </source>
</evidence>
<dbReference type="PANTHER" id="PTHR30629:SF2">
    <property type="entry name" value="PROPHAGE INTEGRASE INTS-RELATED"/>
    <property type="match status" value="1"/>
</dbReference>
<dbReference type="Pfam" id="PF22022">
    <property type="entry name" value="Phage_int_M"/>
    <property type="match status" value="1"/>
</dbReference>
<evidence type="ECO:0000256" key="1">
    <source>
        <dbReference type="ARBA" id="ARBA00008857"/>
    </source>
</evidence>
<comment type="caution">
    <text evidence="8">The sequence shown here is derived from an EMBL/GenBank/DDBJ whole genome shotgun (WGS) entry which is preliminary data.</text>
</comment>
<dbReference type="SUPFAM" id="SSF56349">
    <property type="entry name" value="DNA breaking-rejoining enzymes"/>
    <property type="match status" value="1"/>
</dbReference>
<gene>
    <name evidence="8" type="ORF">E9232_001117</name>
</gene>
<dbReference type="InterPro" id="IPR002104">
    <property type="entry name" value="Integrase_catalytic"/>
</dbReference>
<keyword evidence="9" id="KW-1185">Reference proteome</keyword>
<evidence type="ECO:0000313" key="8">
    <source>
        <dbReference type="EMBL" id="MDR6288610.1"/>
    </source>
</evidence>
<evidence type="ECO:0000256" key="2">
    <source>
        <dbReference type="ARBA" id="ARBA00022908"/>
    </source>
</evidence>
<keyword evidence="3 5" id="KW-0238">DNA-binding</keyword>
<dbReference type="Pfam" id="PF00589">
    <property type="entry name" value="Phage_integrase"/>
    <property type="match status" value="1"/>
</dbReference>
<dbReference type="InterPro" id="IPR011010">
    <property type="entry name" value="DNA_brk_join_enz"/>
</dbReference>